<gene>
    <name evidence="2" type="ORF">RF11_08993</name>
</gene>
<feature type="transmembrane region" description="Helical" evidence="1">
    <location>
        <begin position="168"/>
        <end position="188"/>
    </location>
</feature>
<dbReference type="Proteomes" id="UP000031668">
    <property type="component" value="Unassembled WGS sequence"/>
</dbReference>
<dbReference type="AlphaFoldDB" id="A0A0C2MMF3"/>
<accession>A0A0C2MMF3</accession>
<evidence type="ECO:0000256" key="1">
    <source>
        <dbReference type="SAM" id="Phobius"/>
    </source>
</evidence>
<keyword evidence="1" id="KW-0472">Membrane</keyword>
<proteinExistence type="predicted"/>
<reference evidence="2 3" key="1">
    <citation type="journal article" date="2014" name="Genome Biol. Evol.">
        <title>The genome of the myxosporean Thelohanellus kitauei shows adaptations to nutrient acquisition within its fish host.</title>
        <authorList>
            <person name="Yang Y."/>
            <person name="Xiong J."/>
            <person name="Zhou Z."/>
            <person name="Huo F."/>
            <person name="Miao W."/>
            <person name="Ran C."/>
            <person name="Liu Y."/>
            <person name="Zhang J."/>
            <person name="Feng J."/>
            <person name="Wang M."/>
            <person name="Wang M."/>
            <person name="Wang L."/>
            <person name="Yao B."/>
        </authorList>
    </citation>
    <scope>NUCLEOTIDE SEQUENCE [LARGE SCALE GENOMIC DNA]</scope>
    <source>
        <strain evidence="2">Wuqing</strain>
    </source>
</reference>
<organism evidence="2 3">
    <name type="scientific">Thelohanellus kitauei</name>
    <name type="common">Myxosporean</name>
    <dbReference type="NCBI Taxonomy" id="669202"/>
    <lineage>
        <taxon>Eukaryota</taxon>
        <taxon>Metazoa</taxon>
        <taxon>Cnidaria</taxon>
        <taxon>Myxozoa</taxon>
        <taxon>Myxosporea</taxon>
        <taxon>Bivalvulida</taxon>
        <taxon>Platysporina</taxon>
        <taxon>Myxobolidae</taxon>
        <taxon>Thelohanellus</taxon>
    </lineage>
</organism>
<keyword evidence="1" id="KW-0812">Transmembrane</keyword>
<keyword evidence="3" id="KW-1185">Reference proteome</keyword>
<evidence type="ECO:0000313" key="3">
    <source>
        <dbReference type="Proteomes" id="UP000031668"/>
    </source>
</evidence>
<name>A0A0C2MMF3_THEKT</name>
<sequence length="214" mass="25359">MRIVLYSYEPRNSEFVIFLYTERDSIDINCTISISGLHVKGYKCEFYYKSSFTDRSDYYFGSEAFDDVKTIDSFRHQKFNFSVTHNHSIFKSLTLEMHKIDVWYLNSTPFIEDYIKQYNSDGNVLNYLIHFHKTNSSLRFYKTLTNPAPRFDDISVPARSLNVDPKKIILIVLIICVIVSELIVFHLLKRWYLKRSEGKISMLLSEDDVFDNYN</sequence>
<evidence type="ECO:0000313" key="2">
    <source>
        <dbReference type="EMBL" id="KII62816.1"/>
    </source>
</evidence>
<dbReference type="EMBL" id="JWZT01004873">
    <property type="protein sequence ID" value="KII62816.1"/>
    <property type="molecule type" value="Genomic_DNA"/>
</dbReference>
<comment type="caution">
    <text evidence="2">The sequence shown here is derived from an EMBL/GenBank/DDBJ whole genome shotgun (WGS) entry which is preliminary data.</text>
</comment>
<keyword evidence="1" id="KW-1133">Transmembrane helix</keyword>
<protein>
    <submittedName>
        <fullName evidence="2">Uncharacterized protein</fullName>
    </submittedName>
</protein>